<proteinExistence type="predicted"/>
<evidence type="ECO:0000313" key="1">
    <source>
        <dbReference type="EMBL" id="QAY17426.1"/>
    </source>
</evidence>
<dbReference type="KEGG" id="vg:65119006"/>
<protein>
    <submittedName>
        <fullName evidence="1">Uncharacterized protein</fullName>
    </submittedName>
</protein>
<keyword evidence="2" id="KW-1185">Reference proteome</keyword>
<dbReference type="EMBL" id="MK433272">
    <property type="protein sequence ID" value="QAY17426.1"/>
    <property type="molecule type" value="Genomic_DNA"/>
</dbReference>
<sequence length="310" mass="33269">MTTLTPAQIARMTAMGTPAHREHLGGDWTVTGTVRSAHVLAAVVANDDFHGALSNVIRSAGARIWENLEYVGADDVDRFAAHVEGSTRYGTDAADRARIVGELRAIADYMREYTDGVEIERHYSDGTTYVDVFRRSVTFPGDWETRGGEMFTADTSDALRAAVSDYDLLIFSPDRCVVCGEVIDYCQGHGAIGDPAGNAVLNAHDDGDHTRCHPAGCDDAQRAADAADAAHNRGARHTRGDHTACSPSLCDAARAAAARRYVVSGDRRGEYYAGVRATYARNVAAADVSRTVAEAQRAGWSNVVATVESF</sequence>
<dbReference type="GeneID" id="65119006"/>
<dbReference type="Proteomes" id="UP000289329">
    <property type="component" value="Segment"/>
</dbReference>
<evidence type="ECO:0000313" key="2">
    <source>
        <dbReference type="Proteomes" id="UP000289329"/>
    </source>
</evidence>
<dbReference type="RefSeq" id="YP_010101294.1">
    <property type="nucleotide sequence ID" value="NC_055789.1"/>
</dbReference>
<name>A0A411CUA9_9CAUD</name>
<organism evidence="1 2">
    <name type="scientific">Gordonia phage IDyn</name>
    <dbReference type="NCBI Taxonomy" id="2510506"/>
    <lineage>
        <taxon>Viruses</taxon>
        <taxon>Duplodnaviria</taxon>
        <taxon>Heunggongvirae</taxon>
        <taxon>Uroviricota</taxon>
        <taxon>Caudoviricetes</taxon>
        <taxon>Zierdtviridae</taxon>
        <taxon>Emilbogenvirinae</taxon>
        <taxon>Sukkupivirus</taxon>
        <taxon>Sukkupivirus idyn</taxon>
    </lineage>
</organism>
<gene>
    <name evidence="1" type="primary">78</name>
    <name evidence="1" type="ORF">SEA_IDYN_78</name>
</gene>
<accession>A0A411CUA9</accession>
<reference evidence="1 2" key="1">
    <citation type="submission" date="2019-01" db="EMBL/GenBank/DDBJ databases">
        <authorList>
            <person name="Gales J.M."/>
            <person name="Amanuel B.M."/>
            <person name="Anspach C.J."/>
            <person name="Chiquito R.J."/>
            <person name="Hall J.T."/>
            <person name="Hotaki K."/>
            <person name="Lozano B."/>
            <person name="Aloor H.L."/>
            <person name="Leadon S.A."/>
            <person name="Fogarty M.P."/>
            <person name="Washington J.M."/>
            <person name="Garlena R.A."/>
            <person name="Russell D.A."/>
            <person name="Pope W.H."/>
            <person name="Jacobs-Sera D."/>
            <person name="Hatfull G.F."/>
        </authorList>
    </citation>
    <scope>NUCLEOTIDE SEQUENCE [LARGE SCALE GENOMIC DNA]</scope>
</reference>